<evidence type="ECO:0000313" key="1">
    <source>
        <dbReference type="EMBL" id="MCI92617.1"/>
    </source>
</evidence>
<feature type="non-terminal residue" evidence="1">
    <location>
        <position position="1"/>
    </location>
</feature>
<reference evidence="1 2" key="1">
    <citation type="journal article" date="2018" name="Front. Plant Sci.">
        <title>Red Clover (Trifolium pratense) and Zigzag Clover (T. medium) - A Picture of Genomic Similarities and Differences.</title>
        <authorList>
            <person name="Dluhosova J."/>
            <person name="Istvanek J."/>
            <person name="Nedelnik J."/>
            <person name="Repkova J."/>
        </authorList>
    </citation>
    <scope>NUCLEOTIDE SEQUENCE [LARGE SCALE GENOMIC DNA]</scope>
    <source>
        <strain evidence="2">cv. 10/8</strain>
        <tissue evidence="1">Leaf</tissue>
    </source>
</reference>
<evidence type="ECO:0000313" key="2">
    <source>
        <dbReference type="Proteomes" id="UP000265520"/>
    </source>
</evidence>
<accession>A0A392VXB8</accession>
<organism evidence="1 2">
    <name type="scientific">Trifolium medium</name>
    <dbReference type="NCBI Taxonomy" id="97028"/>
    <lineage>
        <taxon>Eukaryota</taxon>
        <taxon>Viridiplantae</taxon>
        <taxon>Streptophyta</taxon>
        <taxon>Embryophyta</taxon>
        <taxon>Tracheophyta</taxon>
        <taxon>Spermatophyta</taxon>
        <taxon>Magnoliopsida</taxon>
        <taxon>eudicotyledons</taxon>
        <taxon>Gunneridae</taxon>
        <taxon>Pentapetalae</taxon>
        <taxon>rosids</taxon>
        <taxon>fabids</taxon>
        <taxon>Fabales</taxon>
        <taxon>Fabaceae</taxon>
        <taxon>Papilionoideae</taxon>
        <taxon>50 kb inversion clade</taxon>
        <taxon>NPAAA clade</taxon>
        <taxon>Hologalegina</taxon>
        <taxon>IRL clade</taxon>
        <taxon>Trifolieae</taxon>
        <taxon>Trifolium</taxon>
    </lineage>
</organism>
<dbReference type="Proteomes" id="UP000265520">
    <property type="component" value="Unassembled WGS sequence"/>
</dbReference>
<comment type="caution">
    <text evidence="1">The sequence shown here is derived from an EMBL/GenBank/DDBJ whole genome shotgun (WGS) entry which is preliminary data.</text>
</comment>
<protein>
    <submittedName>
        <fullName evidence="1">Uncharacterized protein</fullName>
    </submittedName>
</protein>
<keyword evidence="2" id="KW-1185">Reference proteome</keyword>
<dbReference type="EMBL" id="LXQA011305797">
    <property type="protein sequence ID" value="MCI92617.1"/>
    <property type="molecule type" value="Genomic_DNA"/>
</dbReference>
<sequence length="13" mass="1329">SAGVAESSEYSRS</sequence>
<name>A0A392VXB8_9FABA</name>
<proteinExistence type="predicted"/>